<dbReference type="Pfam" id="PF13649">
    <property type="entry name" value="Methyltransf_25"/>
    <property type="match status" value="1"/>
</dbReference>
<proteinExistence type="predicted"/>
<evidence type="ECO:0000313" key="3">
    <source>
        <dbReference type="Proteomes" id="UP000063699"/>
    </source>
</evidence>
<protein>
    <recommendedName>
        <fullName evidence="1">Methyltransferase domain-containing protein</fullName>
    </recommendedName>
</protein>
<dbReference type="EMBL" id="CP012752">
    <property type="protein sequence ID" value="ALG10848.1"/>
    <property type="molecule type" value="Genomic_DNA"/>
</dbReference>
<dbReference type="OrthoDB" id="3286690at2"/>
<dbReference type="InterPro" id="IPR041698">
    <property type="entry name" value="Methyltransf_25"/>
</dbReference>
<dbReference type="AlphaFoldDB" id="A0A0N9I8L6"/>
<dbReference type="KEGG" id="kphy:AOZ06_31720"/>
<dbReference type="InterPro" id="IPR029063">
    <property type="entry name" value="SAM-dependent_MTases_sf"/>
</dbReference>
<dbReference type="Gene3D" id="3.40.50.150">
    <property type="entry name" value="Vaccinia Virus protein VP39"/>
    <property type="match status" value="1"/>
</dbReference>
<dbReference type="Proteomes" id="UP000063699">
    <property type="component" value="Chromosome"/>
</dbReference>
<dbReference type="SUPFAM" id="SSF53335">
    <property type="entry name" value="S-adenosyl-L-methionine-dependent methyltransferases"/>
    <property type="match status" value="1"/>
</dbReference>
<name>A0A0N9I8L6_9PSEU</name>
<dbReference type="CDD" id="cd02440">
    <property type="entry name" value="AdoMet_MTases"/>
    <property type="match status" value="1"/>
</dbReference>
<evidence type="ECO:0000313" key="2">
    <source>
        <dbReference type="EMBL" id="ALG10848.1"/>
    </source>
</evidence>
<sequence>MTQVTSTAAEAWLRRWDAQQERYIADREERFSVLCDIVETALADVAWPVILDLGCGPGSLAGRLRDRLPRATIIGIDSDPLLLGLARSHYGDGITWVDADLSGDGWLAEVPPAVHAAVSTTALHWLPQREVAQLYRAVGELMPPGGVFVNGDHMGPGDEGLGDLAAAIRDRRAARVGVEQNEEWGAWWDAATSSPELADLVKARAERLVHKERHAENTLSVRAHADLLRAGGFGSVAPLWQVGDDHILVAVKR</sequence>
<keyword evidence="3" id="KW-1185">Reference proteome</keyword>
<organism evidence="2 3">
    <name type="scientific">Kibdelosporangium phytohabitans</name>
    <dbReference type="NCBI Taxonomy" id="860235"/>
    <lineage>
        <taxon>Bacteria</taxon>
        <taxon>Bacillati</taxon>
        <taxon>Actinomycetota</taxon>
        <taxon>Actinomycetes</taxon>
        <taxon>Pseudonocardiales</taxon>
        <taxon>Pseudonocardiaceae</taxon>
        <taxon>Kibdelosporangium</taxon>
    </lineage>
</organism>
<evidence type="ECO:0000259" key="1">
    <source>
        <dbReference type="Pfam" id="PF13649"/>
    </source>
</evidence>
<accession>A0A0N9I8L6</accession>
<feature type="domain" description="Methyltransferase" evidence="1">
    <location>
        <begin position="50"/>
        <end position="146"/>
    </location>
</feature>
<dbReference type="STRING" id="860235.AOZ06_31720"/>
<gene>
    <name evidence="2" type="ORF">AOZ06_31720</name>
</gene>
<reference evidence="2 3" key="1">
    <citation type="submission" date="2015-07" db="EMBL/GenBank/DDBJ databases">
        <title>Genome sequencing of Kibdelosporangium phytohabitans.</title>
        <authorList>
            <person name="Qin S."/>
            <person name="Xing K."/>
        </authorList>
    </citation>
    <scope>NUCLEOTIDE SEQUENCE [LARGE SCALE GENOMIC DNA]</scope>
    <source>
        <strain evidence="2 3">KLBMP1111</strain>
    </source>
</reference>